<dbReference type="EMBL" id="CP046244">
    <property type="protein sequence ID" value="QGP92602.1"/>
    <property type="molecule type" value="Genomic_DNA"/>
</dbReference>
<organism evidence="1 2">
    <name type="scientific">Neomoorella glycerini</name>
    <dbReference type="NCBI Taxonomy" id="55779"/>
    <lineage>
        <taxon>Bacteria</taxon>
        <taxon>Bacillati</taxon>
        <taxon>Bacillota</taxon>
        <taxon>Clostridia</taxon>
        <taxon>Neomoorellales</taxon>
        <taxon>Neomoorellaceae</taxon>
        <taxon>Neomoorella</taxon>
    </lineage>
</organism>
<protein>
    <submittedName>
        <fullName evidence="1">Uncharacterized protein</fullName>
    </submittedName>
</protein>
<name>A0A6I5ZRI0_9FIRM</name>
<gene>
    <name evidence="1" type="ORF">MGLY_19880</name>
</gene>
<dbReference type="Proteomes" id="UP000425916">
    <property type="component" value="Chromosome"/>
</dbReference>
<evidence type="ECO:0000313" key="2">
    <source>
        <dbReference type="Proteomes" id="UP000425916"/>
    </source>
</evidence>
<sequence length="63" mass="7187">MESMDFMAMRRKVMAEDQVLAGQRQAEAQARARAVANWLNLLCEEEVPESLRRKVAARGVRLV</sequence>
<dbReference type="AlphaFoldDB" id="A0A6I5ZRI0"/>
<reference evidence="1 2" key="1">
    <citation type="submission" date="2019-11" db="EMBL/GenBank/DDBJ databases">
        <title>Genome sequence of Moorella glycerini DSM11254.</title>
        <authorList>
            <person name="Poehlein A."/>
            <person name="Boeer T."/>
            <person name="Daniel R."/>
        </authorList>
    </citation>
    <scope>NUCLEOTIDE SEQUENCE [LARGE SCALE GENOMIC DNA]</scope>
    <source>
        <strain evidence="1 2">DSM 11254</strain>
    </source>
</reference>
<accession>A0A6I5ZRI0</accession>
<proteinExistence type="predicted"/>
<keyword evidence="2" id="KW-1185">Reference proteome</keyword>
<evidence type="ECO:0000313" key="1">
    <source>
        <dbReference type="EMBL" id="QGP92602.1"/>
    </source>
</evidence>
<dbReference type="RefSeq" id="WP_211661856.1">
    <property type="nucleotide sequence ID" value="NZ_CP046244.1"/>
</dbReference>